<feature type="non-terminal residue" evidence="7">
    <location>
        <position position="76"/>
    </location>
</feature>
<sequence>VNCERCNKPLTNAANLRKLRCIVLGSGIGGFALGAAALPLLGFGLGGIAAGSIAASMQGPAVAAGNLFAILQSLGT</sequence>
<comment type="subcellular location">
    <subcellularLocation>
        <location evidence="1">Membrane</location>
        <topology evidence="1">Multi-pass membrane protein</topology>
    </subcellularLocation>
</comment>
<protein>
    <submittedName>
        <fullName evidence="7">IFI6-like protein</fullName>
    </submittedName>
</protein>
<dbReference type="InterPro" id="IPR038213">
    <property type="entry name" value="IFI6/IFI27-like_sf"/>
</dbReference>
<evidence type="ECO:0000256" key="3">
    <source>
        <dbReference type="ARBA" id="ARBA00022692"/>
    </source>
</evidence>
<feature type="transmembrane region" description="Helical" evidence="6">
    <location>
        <begin position="21"/>
        <end position="42"/>
    </location>
</feature>
<organism evidence="7">
    <name type="scientific">Schmidtea mediterranea</name>
    <name type="common">Freshwater planarian flatworm</name>
    <dbReference type="NCBI Taxonomy" id="79327"/>
    <lineage>
        <taxon>Eukaryota</taxon>
        <taxon>Metazoa</taxon>
        <taxon>Spiralia</taxon>
        <taxon>Lophotrochozoa</taxon>
        <taxon>Platyhelminthes</taxon>
        <taxon>Rhabditophora</taxon>
        <taxon>Seriata</taxon>
        <taxon>Tricladida</taxon>
        <taxon>Continenticola</taxon>
        <taxon>Geoplanoidea</taxon>
        <taxon>Dugesiidae</taxon>
        <taxon>Schmidtea</taxon>
    </lineage>
</organism>
<comment type="similarity">
    <text evidence="2">Belongs to the IFI6/IFI27 family.</text>
</comment>
<evidence type="ECO:0000313" key="7">
    <source>
        <dbReference type="EMBL" id="AHD24739.1"/>
    </source>
</evidence>
<evidence type="ECO:0000256" key="4">
    <source>
        <dbReference type="ARBA" id="ARBA00022989"/>
    </source>
</evidence>
<name>V9XRT6_SCHMD</name>
<dbReference type="GO" id="GO:0016020">
    <property type="term" value="C:membrane"/>
    <property type="evidence" value="ECO:0007669"/>
    <property type="project" value="UniProtKB-SubCell"/>
</dbReference>
<evidence type="ECO:0000256" key="5">
    <source>
        <dbReference type="ARBA" id="ARBA00023136"/>
    </source>
</evidence>
<proteinExistence type="evidence at transcript level"/>
<keyword evidence="4 6" id="KW-1133">Transmembrane helix</keyword>
<dbReference type="Gene3D" id="6.10.110.10">
    <property type="match status" value="1"/>
</dbReference>
<keyword evidence="3 6" id="KW-0812">Transmembrane</keyword>
<evidence type="ECO:0000256" key="6">
    <source>
        <dbReference type="SAM" id="Phobius"/>
    </source>
</evidence>
<accession>V9XRT6</accession>
<evidence type="ECO:0000256" key="2">
    <source>
        <dbReference type="ARBA" id="ARBA00007262"/>
    </source>
</evidence>
<evidence type="ECO:0000256" key="1">
    <source>
        <dbReference type="ARBA" id="ARBA00004141"/>
    </source>
</evidence>
<dbReference type="AlphaFoldDB" id="V9XRT6"/>
<reference evidence="7" key="1">
    <citation type="submission" date="2013-10" db="EMBL/GenBank/DDBJ databases">
        <title>Expression cloning of novel planarian secreted proteins by a yeast-based Signal Sequence Trap screen.</title>
        <authorList>
            <person name="Rossi A."/>
        </authorList>
    </citation>
    <scope>NUCLEOTIDE SEQUENCE</scope>
</reference>
<feature type="non-terminal residue" evidence="7">
    <location>
        <position position="1"/>
    </location>
</feature>
<feature type="transmembrane region" description="Helical" evidence="6">
    <location>
        <begin position="48"/>
        <end position="71"/>
    </location>
</feature>
<keyword evidence="5 6" id="KW-0472">Membrane</keyword>
<dbReference type="Pfam" id="PF06140">
    <property type="entry name" value="Ifi-6-16"/>
    <property type="match status" value="1"/>
</dbReference>
<dbReference type="InterPro" id="IPR009311">
    <property type="entry name" value="IFI6/IFI27-like"/>
</dbReference>
<dbReference type="EMBL" id="KF730682">
    <property type="protein sequence ID" value="AHD24739.1"/>
    <property type="molecule type" value="mRNA"/>
</dbReference>